<comment type="caution">
    <text evidence="4">The sequence shown here is derived from an EMBL/GenBank/DDBJ whole genome shotgun (WGS) entry which is preliminary data.</text>
</comment>
<dbReference type="PANTHER" id="PTHR30535">
    <property type="entry name" value="VITAMIN B12-BINDING PROTEIN"/>
    <property type="match status" value="1"/>
</dbReference>
<dbReference type="Proteomes" id="UP001231915">
    <property type="component" value="Unassembled WGS sequence"/>
</dbReference>
<sequence length="285" mass="32451">MLKQVFMLSIFVLLYSNNTQAQSEKVFNRIVALAPHIVENLYAIGAGSKIVGTVEYADYPEAAKKIPRIGGFHGIQLEKVLALKPDLVIVWQSGNKEGDIEKLKSLGIPVVYSVAKDIHQVPRELMKLGKLTGREAQAKLKADKFLSDYHTLVEKYKNMSSLDVFYQLWPSPMMTINGNTWIHQTLSTCKVRNVFANATTEYPQISLENVIAKHPQVIIIPNERAKKQPQKVDWQLWTEIPAVKHKQYIEVDADLLHRFSTRMLTGVKDMCDKLHASRTYYGKRT</sequence>
<accession>A0ABT7EN67</accession>
<evidence type="ECO:0000313" key="5">
    <source>
        <dbReference type="Proteomes" id="UP001231915"/>
    </source>
</evidence>
<evidence type="ECO:0000256" key="2">
    <source>
        <dbReference type="SAM" id="SignalP"/>
    </source>
</evidence>
<reference evidence="4 5" key="1">
    <citation type="submission" date="2023-05" db="EMBL/GenBank/DDBJ databases">
        <title>Pseudoalteromonas ardens sp. nov., Pseudoalteromonas obscura sp. nov., and Pseudoalteromonas umbrosa sp. nov., isolated from the coral Montipora capitata.</title>
        <authorList>
            <person name="Thomas E.M."/>
            <person name="Smith E.M."/>
            <person name="Papke E."/>
            <person name="Shlafstein M.D."/>
            <person name="Oline D.K."/>
            <person name="Videau P."/>
            <person name="Saw J.H."/>
            <person name="Strangman W.K."/>
            <person name="Ushijima B."/>
        </authorList>
    </citation>
    <scope>NUCLEOTIDE SEQUENCE [LARGE SCALE GENOMIC DNA]</scope>
    <source>
        <strain evidence="4 5">P94</strain>
    </source>
</reference>
<dbReference type="RefSeq" id="WP_211012770.1">
    <property type="nucleotide sequence ID" value="NZ_JASJUT010000006.1"/>
</dbReference>
<proteinExistence type="predicted"/>
<dbReference type="Pfam" id="PF01497">
    <property type="entry name" value="Peripla_BP_2"/>
    <property type="match status" value="1"/>
</dbReference>
<dbReference type="CDD" id="cd01144">
    <property type="entry name" value="BtuF"/>
    <property type="match status" value="1"/>
</dbReference>
<gene>
    <name evidence="4" type="ORF">QNM18_15595</name>
</gene>
<dbReference type="InterPro" id="IPR002491">
    <property type="entry name" value="ABC_transptr_periplasmic_BD"/>
</dbReference>
<keyword evidence="1 2" id="KW-0732">Signal</keyword>
<dbReference type="NCBIfam" id="NF038402">
    <property type="entry name" value="TroA_like"/>
    <property type="match status" value="1"/>
</dbReference>
<feature type="chain" id="PRO_5047060919" evidence="2">
    <location>
        <begin position="22"/>
        <end position="285"/>
    </location>
</feature>
<dbReference type="EMBL" id="JASJUT010000006">
    <property type="protein sequence ID" value="MDK2596473.1"/>
    <property type="molecule type" value="Genomic_DNA"/>
</dbReference>
<evidence type="ECO:0000313" key="4">
    <source>
        <dbReference type="EMBL" id="MDK2596473.1"/>
    </source>
</evidence>
<dbReference type="PROSITE" id="PS50983">
    <property type="entry name" value="FE_B12_PBP"/>
    <property type="match status" value="1"/>
</dbReference>
<keyword evidence="5" id="KW-1185">Reference proteome</keyword>
<evidence type="ECO:0000256" key="1">
    <source>
        <dbReference type="ARBA" id="ARBA00022729"/>
    </source>
</evidence>
<dbReference type="InterPro" id="IPR050902">
    <property type="entry name" value="ABC_Transporter_SBP"/>
</dbReference>
<evidence type="ECO:0000259" key="3">
    <source>
        <dbReference type="PROSITE" id="PS50983"/>
    </source>
</evidence>
<protein>
    <submittedName>
        <fullName evidence="4">Cobalamin-binding protein</fullName>
    </submittedName>
</protein>
<feature type="domain" description="Fe/B12 periplasmic-binding" evidence="3">
    <location>
        <begin position="29"/>
        <end position="278"/>
    </location>
</feature>
<dbReference type="Gene3D" id="3.40.50.1980">
    <property type="entry name" value="Nitrogenase molybdenum iron protein domain"/>
    <property type="match status" value="2"/>
</dbReference>
<dbReference type="SUPFAM" id="SSF53807">
    <property type="entry name" value="Helical backbone' metal receptor"/>
    <property type="match status" value="1"/>
</dbReference>
<feature type="signal peptide" evidence="2">
    <location>
        <begin position="1"/>
        <end position="21"/>
    </location>
</feature>
<dbReference type="InterPro" id="IPR054828">
    <property type="entry name" value="Vit_B12_bind_prot"/>
</dbReference>
<name>A0ABT7EN67_9GAMM</name>
<organism evidence="4 5">
    <name type="scientific">Pseudoalteromonas obscura</name>
    <dbReference type="NCBI Taxonomy" id="3048491"/>
    <lineage>
        <taxon>Bacteria</taxon>
        <taxon>Pseudomonadati</taxon>
        <taxon>Pseudomonadota</taxon>
        <taxon>Gammaproteobacteria</taxon>
        <taxon>Alteromonadales</taxon>
        <taxon>Pseudoalteromonadaceae</taxon>
        <taxon>Pseudoalteromonas</taxon>
    </lineage>
</organism>
<dbReference type="PANTHER" id="PTHR30535:SF34">
    <property type="entry name" value="MOLYBDATE-BINDING PROTEIN MOLA"/>
    <property type="match status" value="1"/>
</dbReference>